<keyword evidence="3" id="KW-1185">Reference proteome</keyword>
<feature type="transmembrane region" description="Helical" evidence="1">
    <location>
        <begin position="153"/>
        <end position="171"/>
    </location>
</feature>
<evidence type="ECO:0000256" key="1">
    <source>
        <dbReference type="SAM" id="Phobius"/>
    </source>
</evidence>
<sequence length="182" mass="21455">MNYIQEVIEVIIISGLIGVVVRSVIFWQLELTDKNTVPLGKNSNAVVSLPSILIWLGLPITIIFLIGPFGYILFPKIFDNEPIIENLLLSSPMVLLGLFSTMSGVFWNIKIDKDSDYFIYRTTFGRTYKIYYNEISYFKTWKHLLLFKYKRKFFFVSPDAINYHFFLQMLIRKDVKKIFRRV</sequence>
<evidence type="ECO:0000313" key="2">
    <source>
        <dbReference type="EMBL" id="ETI67090.1"/>
    </source>
</evidence>
<feature type="transmembrane region" description="Helical" evidence="1">
    <location>
        <begin position="49"/>
        <end position="74"/>
    </location>
</feature>
<accession>A0AB94IJA4</accession>
<feature type="transmembrane region" description="Helical" evidence="1">
    <location>
        <begin position="86"/>
        <end position="107"/>
    </location>
</feature>
<keyword evidence="1" id="KW-0472">Membrane</keyword>
<dbReference type="RefSeq" id="WP_024030025.1">
    <property type="nucleotide sequence ID" value="NZ_ALAN01000105.1"/>
</dbReference>
<dbReference type="EMBL" id="ALAN01000105">
    <property type="protein sequence ID" value="ETI67090.1"/>
    <property type="molecule type" value="Genomic_DNA"/>
</dbReference>
<evidence type="ECO:0000313" key="3">
    <source>
        <dbReference type="Proteomes" id="UP000018877"/>
    </source>
</evidence>
<organism evidence="2 3">
    <name type="scientific">Neobacillus vireti LMG 21834</name>
    <dbReference type="NCBI Taxonomy" id="1131730"/>
    <lineage>
        <taxon>Bacteria</taxon>
        <taxon>Bacillati</taxon>
        <taxon>Bacillota</taxon>
        <taxon>Bacilli</taxon>
        <taxon>Bacillales</taxon>
        <taxon>Bacillaceae</taxon>
        <taxon>Neobacillus</taxon>
    </lineage>
</organism>
<name>A0AB94IJA4_9BACI</name>
<protein>
    <recommendedName>
        <fullName evidence="4">DUF5673 domain-containing protein</fullName>
    </recommendedName>
</protein>
<reference evidence="2 3" key="1">
    <citation type="journal article" date="2014" name="Environ. Microbiol.">
        <title>The nitrate-ammonifying and nosZ-carrying bacterium Bacillus vireti is a potent source and sink for nitric and nitrous oxide under high nitrate conditions.</title>
        <authorList>
            <person name="Mania D."/>
            <person name="Heylen K."/>
            <person name="van Spanning R.J."/>
            <person name="Frostegard A."/>
        </authorList>
    </citation>
    <scope>NUCLEOTIDE SEQUENCE [LARGE SCALE GENOMIC DNA]</scope>
    <source>
        <strain evidence="2 3">LMG 21834</strain>
    </source>
</reference>
<feature type="transmembrane region" description="Helical" evidence="1">
    <location>
        <begin position="7"/>
        <end position="29"/>
    </location>
</feature>
<dbReference type="Proteomes" id="UP000018877">
    <property type="component" value="Unassembled WGS sequence"/>
</dbReference>
<keyword evidence="1" id="KW-1133">Transmembrane helix</keyword>
<gene>
    <name evidence="2" type="ORF">BAVI_19284</name>
</gene>
<evidence type="ECO:0008006" key="4">
    <source>
        <dbReference type="Google" id="ProtNLM"/>
    </source>
</evidence>
<dbReference type="AlphaFoldDB" id="A0AB94IJA4"/>
<proteinExistence type="predicted"/>
<comment type="caution">
    <text evidence="2">The sequence shown here is derived from an EMBL/GenBank/DDBJ whole genome shotgun (WGS) entry which is preliminary data.</text>
</comment>
<keyword evidence="1" id="KW-0812">Transmembrane</keyword>